<evidence type="ECO:0000313" key="1">
    <source>
        <dbReference type="EMBL" id="CAB3368997.1"/>
    </source>
</evidence>
<sequence>MSNIIFCKQFLQFTIQKQPSSFKRQLSKFSMRAIPHKSVGRGNNHLREDMAQVSLAVNIDQNGLPARRCDMGSPESDALYQISRRTNESLQMSTGMIHFSTGITFLDCPSK</sequence>
<dbReference type="EMBL" id="CADEPI010000042">
    <property type="protein sequence ID" value="CAB3368997.1"/>
    <property type="molecule type" value="Genomic_DNA"/>
</dbReference>
<dbReference type="Proteomes" id="UP000494165">
    <property type="component" value="Unassembled WGS sequence"/>
</dbReference>
<accession>A0A8S1CJI1</accession>
<name>A0A8S1CJI1_9INSE</name>
<evidence type="ECO:0000313" key="2">
    <source>
        <dbReference type="Proteomes" id="UP000494165"/>
    </source>
</evidence>
<protein>
    <submittedName>
        <fullName evidence="1">Uncharacterized protein</fullName>
    </submittedName>
</protein>
<organism evidence="1 2">
    <name type="scientific">Cloeon dipterum</name>
    <dbReference type="NCBI Taxonomy" id="197152"/>
    <lineage>
        <taxon>Eukaryota</taxon>
        <taxon>Metazoa</taxon>
        <taxon>Ecdysozoa</taxon>
        <taxon>Arthropoda</taxon>
        <taxon>Hexapoda</taxon>
        <taxon>Insecta</taxon>
        <taxon>Pterygota</taxon>
        <taxon>Palaeoptera</taxon>
        <taxon>Ephemeroptera</taxon>
        <taxon>Pisciforma</taxon>
        <taxon>Baetidae</taxon>
        <taxon>Cloeon</taxon>
    </lineage>
</organism>
<proteinExistence type="predicted"/>
<gene>
    <name evidence="1" type="ORF">CLODIP_2_CD02547</name>
</gene>
<reference evidence="1 2" key="1">
    <citation type="submission" date="2020-04" db="EMBL/GenBank/DDBJ databases">
        <authorList>
            <person name="Alioto T."/>
            <person name="Alioto T."/>
            <person name="Gomez Garrido J."/>
        </authorList>
    </citation>
    <scope>NUCLEOTIDE SEQUENCE [LARGE SCALE GENOMIC DNA]</scope>
</reference>
<keyword evidence="2" id="KW-1185">Reference proteome</keyword>
<dbReference type="AlphaFoldDB" id="A0A8S1CJI1"/>
<comment type="caution">
    <text evidence="1">The sequence shown here is derived from an EMBL/GenBank/DDBJ whole genome shotgun (WGS) entry which is preliminary data.</text>
</comment>